<gene>
    <name evidence="2" type="ORF">SDJN03_30304</name>
</gene>
<accession>A0AAV6LVV7</accession>
<sequence>MKSKETLENEGGDLGEEDGERKRRETNENEANGVVDAVSGPRAKLLQVDRCRVYDAAVGWIELTGRCRYSRSVVESREGAWLSVGVAGS</sequence>
<evidence type="ECO:0000313" key="2">
    <source>
        <dbReference type="EMBL" id="KAG6571389.1"/>
    </source>
</evidence>
<feature type="compositionally biased region" description="Acidic residues" evidence="1">
    <location>
        <begin position="8"/>
        <end position="18"/>
    </location>
</feature>
<reference evidence="2 3" key="1">
    <citation type="journal article" date="2021" name="Hortic Res">
        <title>The domestication of Cucurbita argyrosperma as revealed by the genome of its wild relative.</title>
        <authorList>
            <person name="Barrera-Redondo J."/>
            <person name="Sanchez-de la Vega G."/>
            <person name="Aguirre-Liguori J.A."/>
            <person name="Castellanos-Morales G."/>
            <person name="Gutierrez-Guerrero Y.T."/>
            <person name="Aguirre-Dugua X."/>
            <person name="Aguirre-Planter E."/>
            <person name="Tenaillon M.I."/>
            <person name="Lira-Saade R."/>
            <person name="Eguiarte L.E."/>
        </authorList>
    </citation>
    <scope>NUCLEOTIDE SEQUENCE [LARGE SCALE GENOMIC DNA]</scope>
    <source>
        <strain evidence="2">JBR-2021</strain>
    </source>
</reference>
<evidence type="ECO:0000313" key="3">
    <source>
        <dbReference type="Proteomes" id="UP000685013"/>
    </source>
</evidence>
<dbReference type="EMBL" id="JAGKQH010000020">
    <property type="protein sequence ID" value="KAG6571389.1"/>
    <property type="molecule type" value="Genomic_DNA"/>
</dbReference>
<organism evidence="2 3">
    <name type="scientific">Cucurbita argyrosperma subsp. sororia</name>
    <dbReference type="NCBI Taxonomy" id="37648"/>
    <lineage>
        <taxon>Eukaryota</taxon>
        <taxon>Viridiplantae</taxon>
        <taxon>Streptophyta</taxon>
        <taxon>Embryophyta</taxon>
        <taxon>Tracheophyta</taxon>
        <taxon>Spermatophyta</taxon>
        <taxon>Magnoliopsida</taxon>
        <taxon>eudicotyledons</taxon>
        <taxon>Gunneridae</taxon>
        <taxon>Pentapetalae</taxon>
        <taxon>rosids</taxon>
        <taxon>fabids</taxon>
        <taxon>Cucurbitales</taxon>
        <taxon>Cucurbitaceae</taxon>
        <taxon>Cucurbiteae</taxon>
        <taxon>Cucurbita</taxon>
    </lineage>
</organism>
<comment type="caution">
    <text evidence="2">The sequence shown here is derived from an EMBL/GenBank/DDBJ whole genome shotgun (WGS) entry which is preliminary data.</text>
</comment>
<feature type="non-terminal residue" evidence="2">
    <location>
        <position position="1"/>
    </location>
</feature>
<proteinExistence type="predicted"/>
<evidence type="ECO:0000256" key="1">
    <source>
        <dbReference type="SAM" id="MobiDB-lite"/>
    </source>
</evidence>
<dbReference type="AlphaFoldDB" id="A0AAV6LVV7"/>
<dbReference type="Proteomes" id="UP000685013">
    <property type="component" value="Chromosome 20"/>
</dbReference>
<name>A0AAV6LVV7_9ROSI</name>
<keyword evidence="3" id="KW-1185">Reference proteome</keyword>
<protein>
    <submittedName>
        <fullName evidence="2">Uncharacterized protein</fullName>
    </submittedName>
</protein>
<feature type="region of interest" description="Disordered" evidence="1">
    <location>
        <begin position="1"/>
        <end position="35"/>
    </location>
</feature>